<organism evidence="1">
    <name type="scientific">Arundo donax</name>
    <name type="common">Giant reed</name>
    <name type="synonym">Donax arundinaceus</name>
    <dbReference type="NCBI Taxonomy" id="35708"/>
    <lineage>
        <taxon>Eukaryota</taxon>
        <taxon>Viridiplantae</taxon>
        <taxon>Streptophyta</taxon>
        <taxon>Embryophyta</taxon>
        <taxon>Tracheophyta</taxon>
        <taxon>Spermatophyta</taxon>
        <taxon>Magnoliopsida</taxon>
        <taxon>Liliopsida</taxon>
        <taxon>Poales</taxon>
        <taxon>Poaceae</taxon>
        <taxon>PACMAD clade</taxon>
        <taxon>Arundinoideae</taxon>
        <taxon>Arundineae</taxon>
        <taxon>Arundo</taxon>
    </lineage>
</organism>
<name>A0A0A9A386_ARUDO</name>
<reference evidence="1" key="1">
    <citation type="submission" date="2014-09" db="EMBL/GenBank/DDBJ databases">
        <authorList>
            <person name="Magalhaes I.L.F."/>
            <person name="Oliveira U."/>
            <person name="Santos F.R."/>
            <person name="Vidigal T.H.D.A."/>
            <person name="Brescovit A.D."/>
            <person name="Santos A.J."/>
        </authorList>
    </citation>
    <scope>NUCLEOTIDE SEQUENCE</scope>
    <source>
        <tissue evidence="1">Shoot tissue taken approximately 20 cm above the soil surface</tissue>
    </source>
</reference>
<protein>
    <submittedName>
        <fullName evidence="1">Uncharacterized protein</fullName>
    </submittedName>
</protein>
<sequence length="44" mass="5042">MYQSEFSLSVIPVPYILYYSLSVFPHPSDFPKIIAYFASYCCPG</sequence>
<evidence type="ECO:0000313" key="1">
    <source>
        <dbReference type="EMBL" id="JAD45546.1"/>
    </source>
</evidence>
<proteinExistence type="predicted"/>
<accession>A0A0A9A386</accession>
<reference evidence="1" key="2">
    <citation type="journal article" date="2015" name="Data Brief">
        <title>Shoot transcriptome of the giant reed, Arundo donax.</title>
        <authorList>
            <person name="Barrero R.A."/>
            <person name="Guerrero F.D."/>
            <person name="Moolhuijzen P."/>
            <person name="Goolsby J.A."/>
            <person name="Tidwell J."/>
            <person name="Bellgard S.E."/>
            <person name="Bellgard M.I."/>
        </authorList>
    </citation>
    <scope>NUCLEOTIDE SEQUENCE</scope>
    <source>
        <tissue evidence="1">Shoot tissue taken approximately 20 cm above the soil surface</tissue>
    </source>
</reference>
<dbReference type="EMBL" id="GBRH01252349">
    <property type="protein sequence ID" value="JAD45546.1"/>
    <property type="molecule type" value="Transcribed_RNA"/>
</dbReference>
<dbReference type="AlphaFoldDB" id="A0A0A9A386"/>